<comment type="similarity">
    <text evidence="3">Belongs to the intermediate filament family.</text>
</comment>
<dbReference type="PROSITE" id="PS00226">
    <property type="entry name" value="IF_ROD_1"/>
    <property type="match status" value="1"/>
</dbReference>
<protein>
    <submittedName>
        <fullName evidence="6">DgyrCDS6719</fullName>
    </submittedName>
</protein>
<evidence type="ECO:0000256" key="2">
    <source>
        <dbReference type="ARBA" id="ARBA00023054"/>
    </source>
</evidence>
<sequence>MNMYGCKPGPCSDAAQVTDSMKGNLQCLNDRLTNYLNNVRQMKAGGNACEPAYLESIRGLERDLENLKCHYENELTRLRDELDKCRQMNGALSADLENKNRALAQLQSQLQDQCQKYKACMQELDDLRRLLADRDRQIAELKAALASCDTQVTSLRPQLEKCCRELDEARKRADCEATNRAQLEQRCKQLVDELNHAQQKNQRDAQEAADRIRSQQEIISCLERRITELSKPANDELGPILQKLRDANAEEMRRYKAQMDEALARSGQEAAAQREADARERDALRQENMSLKSAIQELQRREAELLAQLQACRAENENLRRALEQERARCAEKIAELERKLTQLQEELMCKLRECNAAKEAQATLKHEIDTYRALLENEEKR</sequence>
<dbReference type="PANTHER" id="PTHR45721">
    <property type="entry name" value="LAMIN DM0-RELATED"/>
    <property type="match status" value="1"/>
</dbReference>
<dbReference type="Gene3D" id="1.10.287.1490">
    <property type="match status" value="1"/>
</dbReference>
<comment type="caution">
    <text evidence="6">The sequence shown here is derived from an EMBL/GenBank/DDBJ whole genome shotgun (WGS) entry which is preliminary data.</text>
</comment>
<evidence type="ECO:0000256" key="4">
    <source>
        <dbReference type="SAM" id="Coils"/>
    </source>
</evidence>
<keyword evidence="7" id="KW-1185">Reference proteome</keyword>
<keyword evidence="2 4" id="KW-0175">Coiled coil</keyword>
<dbReference type="PANTHER" id="PTHR45721:SF11">
    <property type="entry name" value="LAMIN DM0-RELATED"/>
    <property type="match status" value="1"/>
</dbReference>
<evidence type="ECO:0000313" key="7">
    <source>
        <dbReference type="Proteomes" id="UP000549394"/>
    </source>
</evidence>
<dbReference type="Pfam" id="PF00038">
    <property type="entry name" value="Filament"/>
    <property type="match status" value="1"/>
</dbReference>
<feature type="domain" description="IF rod" evidence="5">
    <location>
        <begin position="20"/>
        <end position="382"/>
    </location>
</feature>
<dbReference type="InterPro" id="IPR039008">
    <property type="entry name" value="IF_rod_dom"/>
</dbReference>
<proteinExistence type="inferred from homology"/>
<evidence type="ECO:0000256" key="1">
    <source>
        <dbReference type="ARBA" id="ARBA00022754"/>
    </source>
</evidence>
<dbReference type="Proteomes" id="UP000549394">
    <property type="component" value="Unassembled WGS sequence"/>
</dbReference>
<feature type="coiled-coil region" evidence="4">
    <location>
        <begin position="57"/>
        <end position="382"/>
    </location>
</feature>
<dbReference type="SUPFAM" id="SSF64593">
    <property type="entry name" value="Intermediate filament protein, coiled coil region"/>
    <property type="match status" value="1"/>
</dbReference>
<name>A0A7I8VNV6_9ANNE</name>
<gene>
    <name evidence="6" type="ORF">DGYR_LOCUS6435</name>
</gene>
<dbReference type="EMBL" id="CAJFCJ010000007">
    <property type="protein sequence ID" value="CAD5117979.1"/>
    <property type="molecule type" value="Genomic_DNA"/>
</dbReference>
<dbReference type="AlphaFoldDB" id="A0A7I8VNV6"/>
<evidence type="ECO:0000256" key="3">
    <source>
        <dbReference type="RuleBase" id="RU000685"/>
    </source>
</evidence>
<organism evidence="6 7">
    <name type="scientific">Dimorphilus gyrociliatus</name>
    <dbReference type="NCBI Taxonomy" id="2664684"/>
    <lineage>
        <taxon>Eukaryota</taxon>
        <taxon>Metazoa</taxon>
        <taxon>Spiralia</taxon>
        <taxon>Lophotrochozoa</taxon>
        <taxon>Annelida</taxon>
        <taxon>Polychaeta</taxon>
        <taxon>Polychaeta incertae sedis</taxon>
        <taxon>Dinophilidae</taxon>
        <taxon>Dimorphilus</taxon>
    </lineage>
</organism>
<dbReference type="Gene3D" id="1.20.5.170">
    <property type="match status" value="1"/>
</dbReference>
<reference evidence="6 7" key="1">
    <citation type="submission" date="2020-08" db="EMBL/GenBank/DDBJ databases">
        <authorList>
            <person name="Hejnol A."/>
        </authorList>
    </citation>
    <scope>NUCLEOTIDE SEQUENCE [LARGE SCALE GENOMIC DNA]</scope>
</reference>
<dbReference type="GO" id="GO:0005882">
    <property type="term" value="C:intermediate filament"/>
    <property type="evidence" value="ECO:0007669"/>
    <property type="project" value="UniProtKB-KW"/>
</dbReference>
<evidence type="ECO:0000313" key="6">
    <source>
        <dbReference type="EMBL" id="CAD5117979.1"/>
    </source>
</evidence>
<accession>A0A7I8VNV6</accession>
<evidence type="ECO:0000259" key="5">
    <source>
        <dbReference type="SMART" id="SM01391"/>
    </source>
</evidence>
<dbReference type="InterPro" id="IPR018039">
    <property type="entry name" value="IF_conserved"/>
</dbReference>
<dbReference type="SMART" id="SM01391">
    <property type="entry name" value="Filament"/>
    <property type="match status" value="1"/>
</dbReference>
<dbReference type="OrthoDB" id="102442at2759"/>
<keyword evidence="1 3" id="KW-0403">Intermediate filament</keyword>